<organism evidence="1 2">
    <name type="scientific">Paramagnetospirillum marisnigri</name>
    <dbReference type="NCBI Taxonomy" id="1285242"/>
    <lineage>
        <taxon>Bacteria</taxon>
        <taxon>Pseudomonadati</taxon>
        <taxon>Pseudomonadota</taxon>
        <taxon>Alphaproteobacteria</taxon>
        <taxon>Rhodospirillales</taxon>
        <taxon>Magnetospirillaceae</taxon>
        <taxon>Paramagnetospirillum</taxon>
    </lineage>
</organism>
<reference evidence="1 2" key="1">
    <citation type="submission" date="2016-04" db="EMBL/GenBank/DDBJ databases">
        <title>Draft genome sequence of freshwater magnetotactic bacteria Magnetospirillum marisnigri SP-1 and Magnetospirillum moscoviense BB-1.</title>
        <authorList>
            <person name="Koziaeva V."/>
            <person name="Dziuba M.V."/>
            <person name="Ivanov T.M."/>
            <person name="Kuznetsov B."/>
            <person name="Grouzdev D.S."/>
        </authorList>
    </citation>
    <scope>NUCLEOTIDE SEQUENCE [LARGE SCALE GENOMIC DNA]</scope>
    <source>
        <strain evidence="1 2">SP-1</strain>
    </source>
</reference>
<dbReference type="STRING" id="1285242.A6A04_18720"/>
<gene>
    <name evidence="1" type="ORF">A6A04_18720</name>
</gene>
<keyword evidence="2" id="KW-1185">Reference proteome</keyword>
<evidence type="ECO:0000313" key="1">
    <source>
        <dbReference type="EMBL" id="OAN49876.1"/>
    </source>
</evidence>
<name>A0A178MMI3_9PROT</name>
<sequence length="84" mass="9176">MADDGFGERSMKRAIVIAAMSILAGCSQGTYEPVVDLKASKNPAEMQMDWMGCEFLIKKYGLEDAATTKCLEGRGHNVIGVVYR</sequence>
<dbReference type="AlphaFoldDB" id="A0A178MMI3"/>
<dbReference type="Proteomes" id="UP000078428">
    <property type="component" value="Unassembled WGS sequence"/>
</dbReference>
<evidence type="ECO:0000313" key="2">
    <source>
        <dbReference type="Proteomes" id="UP000078428"/>
    </source>
</evidence>
<protein>
    <submittedName>
        <fullName evidence="1">Uncharacterized protein</fullName>
    </submittedName>
</protein>
<proteinExistence type="predicted"/>
<comment type="caution">
    <text evidence="1">The sequence shown here is derived from an EMBL/GenBank/DDBJ whole genome shotgun (WGS) entry which is preliminary data.</text>
</comment>
<accession>A0A178MMI3</accession>
<dbReference type="EMBL" id="LWQT01000057">
    <property type="protein sequence ID" value="OAN49876.1"/>
    <property type="molecule type" value="Genomic_DNA"/>
</dbReference>